<keyword evidence="3" id="KW-1185">Reference proteome</keyword>
<evidence type="ECO:0008006" key="4">
    <source>
        <dbReference type="Google" id="ProtNLM"/>
    </source>
</evidence>
<organism evidence="2 3">
    <name type="scientific">Microlunatus phosphovorus (strain ATCC 700054 / DSM 10555 / JCM 9379 / NBRC 101784 / NCIMB 13414 / VKM Ac-1990 / NM-1)</name>
    <dbReference type="NCBI Taxonomy" id="1032480"/>
    <lineage>
        <taxon>Bacteria</taxon>
        <taxon>Bacillati</taxon>
        <taxon>Actinomycetota</taxon>
        <taxon>Actinomycetes</taxon>
        <taxon>Propionibacteriales</taxon>
        <taxon>Propionibacteriaceae</taxon>
        <taxon>Microlunatus</taxon>
    </lineage>
</organism>
<accession>F5XRD5</accession>
<evidence type="ECO:0000313" key="3">
    <source>
        <dbReference type="Proteomes" id="UP000007947"/>
    </source>
</evidence>
<feature type="region of interest" description="Disordered" evidence="1">
    <location>
        <begin position="1"/>
        <end position="29"/>
    </location>
</feature>
<gene>
    <name evidence="2" type="ordered locus">MLP_16110</name>
</gene>
<dbReference type="EMBL" id="AP012204">
    <property type="protein sequence ID" value="BAK34625.1"/>
    <property type="molecule type" value="Genomic_DNA"/>
</dbReference>
<dbReference type="OrthoDB" id="9790372at2"/>
<dbReference type="PANTHER" id="PTHR34374">
    <property type="entry name" value="LARGE RIBOSOMAL RNA SUBUNIT ACCUMULATION PROTEIN YCED HOMOLOG 1, CHLOROPLASTIC"/>
    <property type="match status" value="1"/>
</dbReference>
<dbReference type="RefSeq" id="WP_013862508.1">
    <property type="nucleotide sequence ID" value="NC_015635.1"/>
</dbReference>
<protein>
    <recommendedName>
        <fullName evidence="4">Metal-binding protein</fullName>
    </recommendedName>
</protein>
<feature type="compositionally biased region" description="Basic and acidic residues" evidence="1">
    <location>
        <begin position="1"/>
        <end position="11"/>
    </location>
</feature>
<evidence type="ECO:0000256" key="1">
    <source>
        <dbReference type="SAM" id="MobiDB-lite"/>
    </source>
</evidence>
<dbReference type="KEGG" id="mph:MLP_16110"/>
<dbReference type="InterPro" id="IPR003772">
    <property type="entry name" value="YceD"/>
</dbReference>
<name>F5XRD5_MICPN</name>
<reference evidence="2 3" key="1">
    <citation type="submission" date="2011-05" db="EMBL/GenBank/DDBJ databases">
        <title>Whole genome sequence of Microlunatus phosphovorus NM-1.</title>
        <authorList>
            <person name="Hosoyama A."/>
            <person name="Sasaki K."/>
            <person name="Harada T."/>
            <person name="Igarashi R."/>
            <person name="Kawakoshi A."/>
            <person name="Sasagawa M."/>
            <person name="Fukada J."/>
            <person name="Nakamura S."/>
            <person name="Katano Y."/>
            <person name="Hanada S."/>
            <person name="Kamagata Y."/>
            <person name="Nakamura N."/>
            <person name="Yamazaki S."/>
            <person name="Fujita N."/>
        </authorList>
    </citation>
    <scope>NUCLEOTIDE SEQUENCE [LARGE SCALE GENOMIC DNA]</scope>
    <source>
        <strain evidence="3">ATCC 700054 / DSM 10555 / JCM 9379 / NBRC 101784 / NCIMB 13414 / VKM Ac-1990 / NM-1</strain>
    </source>
</reference>
<proteinExistence type="predicted"/>
<evidence type="ECO:0000313" key="2">
    <source>
        <dbReference type="EMBL" id="BAK34625.1"/>
    </source>
</evidence>
<dbReference type="PANTHER" id="PTHR34374:SF1">
    <property type="entry name" value="LARGE RIBOSOMAL RNA SUBUNIT ACCUMULATION PROTEIN YCED HOMOLOG 1, CHLOROPLASTIC"/>
    <property type="match status" value="1"/>
</dbReference>
<dbReference type="Pfam" id="PF02620">
    <property type="entry name" value="YceD"/>
    <property type="match status" value="1"/>
</dbReference>
<dbReference type="eggNOG" id="COG1399">
    <property type="taxonomic scope" value="Bacteria"/>
</dbReference>
<sequence length="199" mass="21605">MTPSAQHDHSSHHGHSPRHGHHPDRNSGLVLDTHDLVRRAGELRTVQTTVEAPKDLGIAVIGVPEGSPIELDLRLEAVVEGVLVTGTASAPLVGECVRCLTPVHDEVEVDVQELFTYAESEATDEEASHLDGELADLEPVLRDAIVLELPFQPVCRPDCQGLCPDCGLDLNTVQDHSHDESVDPRWAKLAQFETDAETS</sequence>
<feature type="compositionally biased region" description="Basic residues" evidence="1">
    <location>
        <begin position="12"/>
        <end position="22"/>
    </location>
</feature>
<dbReference type="AlphaFoldDB" id="F5XRD5"/>
<dbReference type="STRING" id="1032480.MLP_16110"/>
<dbReference type="HOGENOM" id="CLU_100236_0_0_11"/>
<dbReference type="Proteomes" id="UP000007947">
    <property type="component" value="Chromosome"/>
</dbReference>